<dbReference type="InterPro" id="IPR039143">
    <property type="entry name" value="GNPNAT1-like"/>
</dbReference>
<proteinExistence type="predicted"/>
<dbReference type="Pfam" id="PF13673">
    <property type="entry name" value="Acetyltransf_10"/>
    <property type="match status" value="1"/>
</dbReference>
<evidence type="ECO:0000313" key="2">
    <source>
        <dbReference type="EMBL" id="PKQ69343.1"/>
    </source>
</evidence>
<dbReference type="OrthoDB" id="9796171at2"/>
<sequence length="144" mass="17086">MIEVRKIQNEEDLQKAFAIRKEVFVKEQNVPAQEEYDNHESESKHFLAFCNNEPCGTARWRFTEKGIKLERFAVLAPYRKQKVGKAIVERVLQDVKNDSNSAEKMIYLHAQVQVVGFYEKFGFEKFGEMFQECEIWHYAMKLKK</sequence>
<organism evidence="2 3">
    <name type="scientific">Raineya orbicola</name>
    <dbReference type="NCBI Taxonomy" id="2016530"/>
    <lineage>
        <taxon>Bacteria</taxon>
        <taxon>Pseudomonadati</taxon>
        <taxon>Bacteroidota</taxon>
        <taxon>Cytophagia</taxon>
        <taxon>Cytophagales</taxon>
        <taxon>Raineyaceae</taxon>
        <taxon>Raineya</taxon>
    </lineage>
</organism>
<dbReference type="PANTHER" id="PTHR13355:SF11">
    <property type="entry name" value="GLUCOSAMINE 6-PHOSPHATE N-ACETYLTRANSFERASE"/>
    <property type="match status" value="1"/>
</dbReference>
<reference evidence="2 3" key="1">
    <citation type="submission" date="2017-06" db="EMBL/GenBank/DDBJ databases">
        <title>Raineya orbicola gen. nov., sp. nov. a slightly thermophilic bacterium of the phylum Bacteroidetes and the description of Raineyaceae fam. nov.</title>
        <authorList>
            <person name="Albuquerque L."/>
            <person name="Polonia A.R.M."/>
            <person name="Barroso C."/>
            <person name="Froufe H.J.C."/>
            <person name="Lage O."/>
            <person name="Lobo-Da-Cunha A."/>
            <person name="Egas C."/>
            <person name="Da Costa M.S."/>
        </authorList>
    </citation>
    <scope>NUCLEOTIDE SEQUENCE [LARGE SCALE GENOMIC DNA]</scope>
    <source>
        <strain evidence="2 3">SPSPC-11</strain>
    </source>
</reference>
<protein>
    <submittedName>
        <fullName evidence="2">Putative acyltransferase</fullName>
    </submittedName>
</protein>
<dbReference type="Proteomes" id="UP000233387">
    <property type="component" value="Unassembled WGS sequence"/>
</dbReference>
<dbReference type="RefSeq" id="WP_101358653.1">
    <property type="nucleotide sequence ID" value="NZ_NKXO01000019.1"/>
</dbReference>
<accession>A0A2N3IGH3</accession>
<evidence type="ECO:0000313" key="3">
    <source>
        <dbReference type="Proteomes" id="UP000233387"/>
    </source>
</evidence>
<dbReference type="PROSITE" id="PS51186">
    <property type="entry name" value="GNAT"/>
    <property type="match status" value="1"/>
</dbReference>
<evidence type="ECO:0000259" key="1">
    <source>
        <dbReference type="PROSITE" id="PS51186"/>
    </source>
</evidence>
<keyword evidence="2" id="KW-0012">Acyltransferase</keyword>
<feature type="domain" description="N-acetyltransferase" evidence="1">
    <location>
        <begin position="2"/>
        <end position="144"/>
    </location>
</feature>
<name>A0A2N3IGH3_9BACT</name>
<dbReference type="SUPFAM" id="SSF55729">
    <property type="entry name" value="Acyl-CoA N-acyltransferases (Nat)"/>
    <property type="match status" value="1"/>
</dbReference>
<dbReference type="AlphaFoldDB" id="A0A2N3IGH3"/>
<keyword evidence="2" id="KW-0808">Transferase</keyword>
<dbReference type="Gene3D" id="3.40.630.30">
    <property type="match status" value="1"/>
</dbReference>
<dbReference type="GO" id="GO:0004343">
    <property type="term" value="F:glucosamine 6-phosphate N-acetyltransferase activity"/>
    <property type="evidence" value="ECO:0007669"/>
    <property type="project" value="TreeGrafter"/>
</dbReference>
<dbReference type="InterPro" id="IPR016181">
    <property type="entry name" value="Acyl_CoA_acyltransferase"/>
</dbReference>
<gene>
    <name evidence="2" type="ORF">Rain11_1388</name>
</gene>
<dbReference type="InterPro" id="IPR000182">
    <property type="entry name" value="GNAT_dom"/>
</dbReference>
<dbReference type="CDD" id="cd04301">
    <property type="entry name" value="NAT_SF"/>
    <property type="match status" value="1"/>
</dbReference>
<keyword evidence="3" id="KW-1185">Reference proteome</keyword>
<dbReference type="EMBL" id="NKXO01000019">
    <property type="protein sequence ID" value="PKQ69343.1"/>
    <property type="molecule type" value="Genomic_DNA"/>
</dbReference>
<comment type="caution">
    <text evidence="2">The sequence shown here is derived from an EMBL/GenBank/DDBJ whole genome shotgun (WGS) entry which is preliminary data.</text>
</comment>
<dbReference type="PANTHER" id="PTHR13355">
    <property type="entry name" value="GLUCOSAMINE 6-PHOSPHATE N-ACETYLTRANSFERASE"/>
    <property type="match status" value="1"/>
</dbReference>